<dbReference type="HOGENOM" id="CLU_001570_14_11_1"/>
<feature type="non-terminal residue" evidence="16">
    <location>
        <position position="1"/>
    </location>
</feature>
<dbReference type="PANTHER" id="PTHR24305">
    <property type="entry name" value="CYTOCHROME P450"/>
    <property type="match status" value="1"/>
</dbReference>
<keyword evidence="7 14" id="KW-0479">Metal-binding</keyword>
<evidence type="ECO:0000256" key="14">
    <source>
        <dbReference type="PIRSR" id="PIRSR602401-1"/>
    </source>
</evidence>
<keyword evidence="12" id="KW-0472">Membrane</keyword>
<dbReference type="InterPro" id="IPR001128">
    <property type="entry name" value="Cyt_P450"/>
</dbReference>
<evidence type="ECO:0000256" key="5">
    <source>
        <dbReference type="ARBA" id="ARBA00022617"/>
    </source>
</evidence>
<dbReference type="PROSITE" id="PS00086">
    <property type="entry name" value="CYTOCHROME_P450"/>
    <property type="match status" value="1"/>
</dbReference>
<evidence type="ECO:0000256" key="15">
    <source>
        <dbReference type="RuleBase" id="RU000461"/>
    </source>
</evidence>
<dbReference type="CDD" id="cd11058">
    <property type="entry name" value="CYP60B-like"/>
    <property type="match status" value="1"/>
</dbReference>
<dbReference type="FunFam" id="1.10.630.10:FF:000047">
    <property type="entry name" value="Cytochrome P450 monooxygenase"/>
    <property type="match status" value="1"/>
</dbReference>
<evidence type="ECO:0000256" key="9">
    <source>
        <dbReference type="ARBA" id="ARBA00023002"/>
    </source>
</evidence>
<dbReference type="InterPro" id="IPR002401">
    <property type="entry name" value="Cyt_P450_E_grp-I"/>
</dbReference>
<evidence type="ECO:0000256" key="10">
    <source>
        <dbReference type="ARBA" id="ARBA00023004"/>
    </source>
</evidence>
<protein>
    <submittedName>
        <fullName evidence="16">Benzoate 4-monooxygenase cytochrome P450</fullName>
    </submittedName>
</protein>
<comment type="cofactor">
    <cofactor evidence="1 14">
        <name>heme</name>
        <dbReference type="ChEBI" id="CHEBI:30413"/>
    </cofactor>
</comment>
<keyword evidence="17" id="KW-1185">Reference proteome</keyword>
<reference evidence="16 17" key="1">
    <citation type="journal article" date="2012" name="PLoS Pathog.">
        <title>Diverse lifestyles and strategies of plant pathogenesis encoded in the genomes of eighteen Dothideomycetes fungi.</title>
        <authorList>
            <person name="Ohm R.A."/>
            <person name="Feau N."/>
            <person name="Henrissat B."/>
            <person name="Schoch C.L."/>
            <person name="Horwitz B.A."/>
            <person name="Barry K.W."/>
            <person name="Condon B.J."/>
            <person name="Copeland A.C."/>
            <person name="Dhillon B."/>
            <person name="Glaser F."/>
            <person name="Hesse C.N."/>
            <person name="Kosti I."/>
            <person name="LaButti K."/>
            <person name="Lindquist E.A."/>
            <person name="Lucas S."/>
            <person name="Salamov A.A."/>
            <person name="Bradshaw R.E."/>
            <person name="Ciuffetti L."/>
            <person name="Hamelin R.C."/>
            <person name="Kema G.H.J."/>
            <person name="Lawrence C."/>
            <person name="Scott J.A."/>
            <person name="Spatafora J.W."/>
            <person name="Turgeon B.G."/>
            <person name="de Wit P.J.G.M."/>
            <person name="Zhong S."/>
            <person name="Goodwin S.B."/>
            <person name="Grigoriev I.V."/>
        </authorList>
    </citation>
    <scope>NUCLEOTIDE SEQUENCE [LARGE SCALE GENOMIC DNA]</scope>
    <source>
        <strain evidence="16 17">SO2202</strain>
    </source>
</reference>
<proteinExistence type="inferred from homology"/>
<evidence type="ECO:0000256" key="11">
    <source>
        <dbReference type="ARBA" id="ARBA00023033"/>
    </source>
</evidence>
<dbReference type="OrthoDB" id="1470350at2759"/>
<dbReference type="EMBL" id="KB456260">
    <property type="protein sequence ID" value="EMF16370.1"/>
    <property type="molecule type" value="Genomic_DNA"/>
</dbReference>
<dbReference type="InterPro" id="IPR036396">
    <property type="entry name" value="Cyt_P450_sf"/>
</dbReference>
<evidence type="ECO:0000256" key="8">
    <source>
        <dbReference type="ARBA" id="ARBA00022989"/>
    </source>
</evidence>
<gene>
    <name evidence="16" type="ORF">SEPMUDRAFT_32316</name>
</gene>
<dbReference type="GO" id="GO:0016705">
    <property type="term" value="F:oxidoreductase activity, acting on paired donors, with incorporation or reduction of molecular oxygen"/>
    <property type="evidence" value="ECO:0007669"/>
    <property type="project" value="InterPro"/>
</dbReference>
<keyword evidence="11 15" id="KW-0503">Monooxygenase</keyword>
<dbReference type="Gene3D" id="1.10.630.10">
    <property type="entry name" value="Cytochrome P450"/>
    <property type="match status" value="1"/>
</dbReference>
<evidence type="ECO:0000256" key="12">
    <source>
        <dbReference type="ARBA" id="ARBA00023136"/>
    </source>
</evidence>
<dbReference type="GO" id="GO:0020037">
    <property type="term" value="F:heme binding"/>
    <property type="evidence" value="ECO:0007669"/>
    <property type="project" value="InterPro"/>
</dbReference>
<dbReference type="GO" id="GO:0016020">
    <property type="term" value="C:membrane"/>
    <property type="evidence" value="ECO:0007669"/>
    <property type="project" value="UniProtKB-SubCell"/>
</dbReference>
<dbReference type="PANTHER" id="PTHR24305:SF210">
    <property type="entry name" value="CYTOCHROME P450 MONOOXYGENASE ASQL-RELATED"/>
    <property type="match status" value="1"/>
</dbReference>
<dbReference type="Pfam" id="PF00067">
    <property type="entry name" value="p450"/>
    <property type="match status" value="1"/>
</dbReference>
<sequence length="487" mass="55449">YLVTKFIYTSYINDPLRHIPGPKINAISRIPYVRHLIKGTTVDNVVDLHRRYGSVVRLTPNEVSFSSGETAWPDIYGFRTGRLKGRANTQKDPMWYPSPVNGVPSILLDNDENHSKGRRLLSHAFSDKALQEQEPLIQKYVDQLVDRLKEVTSKDDQPVDMTKWYNWMTFDVVADLLFGEPFGCLQNLATHKHIDLLFKSLKGFRFMYIVGYFPIVKYLGSLIVDQKMIEGRKDYMNWVSDQVSKRLAKETDRPDFMTYITSHNGEKGTTLSKDRLDSNANLILTAGSETTATLLSGATYLLLKNPSKLTLLTHEIRSTWPTYSSITLSAVNNSAPYLIAVLNESLRYFPPVPTGFERRISQPGGEVISGVFIPEGTAVQVSQWAAHHSEENFADPEVFVPERWLDGEDEKYEGDRRGAMQPFSFGPRNCLGKNLALAEMRLIMAKLLWTFDLELDPKSQDWIQGCKVFTLWDKPELLVKLTQVDRG</sequence>
<evidence type="ECO:0000256" key="3">
    <source>
        <dbReference type="ARBA" id="ARBA00004685"/>
    </source>
</evidence>
<comment type="subcellular location">
    <subcellularLocation>
        <location evidence="2">Membrane</location>
        <topology evidence="2">Single-pass membrane protein</topology>
    </subcellularLocation>
</comment>
<evidence type="ECO:0000313" key="17">
    <source>
        <dbReference type="Proteomes" id="UP000016931"/>
    </source>
</evidence>
<dbReference type="eggNOG" id="KOG0158">
    <property type="taxonomic scope" value="Eukaryota"/>
</dbReference>
<dbReference type="GO" id="GO:0009403">
    <property type="term" value="P:toxin biosynthetic process"/>
    <property type="evidence" value="ECO:0007669"/>
    <property type="project" value="UniProtKB-ARBA"/>
</dbReference>
<organism evidence="16 17">
    <name type="scientific">Sphaerulina musiva (strain SO2202)</name>
    <name type="common">Poplar stem canker fungus</name>
    <name type="synonym">Septoria musiva</name>
    <dbReference type="NCBI Taxonomy" id="692275"/>
    <lineage>
        <taxon>Eukaryota</taxon>
        <taxon>Fungi</taxon>
        <taxon>Dikarya</taxon>
        <taxon>Ascomycota</taxon>
        <taxon>Pezizomycotina</taxon>
        <taxon>Dothideomycetes</taxon>
        <taxon>Dothideomycetidae</taxon>
        <taxon>Mycosphaerellales</taxon>
        <taxon>Mycosphaerellaceae</taxon>
        <taxon>Sphaerulina</taxon>
    </lineage>
</organism>
<feature type="binding site" description="axial binding residue" evidence="14">
    <location>
        <position position="430"/>
    </location>
    <ligand>
        <name>heme</name>
        <dbReference type="ChEBI" id="CHEBI:30413"/>
    </ligand>
    <ligandPart>
        <name>Fe</name>
        <dbReference type="ChEBI" id="CHEBI:18248"/>
    </ligandPart>
</feature>
<dbReference type="GeneID" id="27905628"/>
<dbReference type="SUPFAM" id="SSF48264">
    <property type="entry name" value="Cytochrome P450"/>
    <property type="match status" value="1"/>
</dbReference>
<keyword evidence="10 14" id="KW-0408">Iron</keyword>
<keyword evidence="5 14" id="KW-0349">Heme</keyword>
<evidence type="ECO:0000256" key="2">
    <source>
        <dbReference type="ARBA" id="ARBA00004167"/>
    </source>
</evidence>
<comment type="pathway">
    <text evidence="3">Mycotoxin biosynthesis.</text>
</comment>
<dbReference type="PRINTS" id="PR00463">
    <property type="entry name" value="EP450I"/>
</dbReference>
<evidence type="ECO:0000256" key="4">
    <source>
        <dbReference type="ARBA" id="ARBA00010617"/>
    </source>
</evidence>
<evidence type="ECO:0000313" key="16">
    <source>
        <dbReference type="EMBL" id="EMF16370.1"/>
    </source>
</evidence>
<dbReference type="InterPro" id="IPR050121">
    <property type="entry name" value="Cytochrome_P450_monoxygenase"/>
</dbReference>
<comment type="similarity">
    <text evidence="4 15">Belongs to the cytochrome P450 family.</text>
</comment>
<name>N1QGR3_SPHMS</name>
<accession>N1QGR3</accession>
<keyword evidence="13" id="KW-0325">Glycoprotein</keyword>
<dbReference type="STRING" id="692275.N1QGR3"/>
<evidence type="ECO:0000256" key="13">
    <source>
        <dbReference type="ARBA" id="ARBA00023180"/>
    </source>
</evidence>
<keyword evidence="6" id="KW-0812">Transmembrane</keyword>
<dbReference type="AlphaFoldDB" id="N1QGR3"/>
<dbReference type="PRINTS" id="PR00385">
    <property type="entry name" value="P450"/>
</dbReference>
<dbReference type="GO" id="GO:0005506">
    <property type="term" value="F:iron ion binding"/>
    <property type="evidence" value="ECO:0007669"/>
    <property type="project" value="InterPro"/>
</dbReference>
<evidence type="ECO:0000256" key="1">
    <source>
        <dbReference type="ARBA" id="ARBA00001971"/>
    </source>
</evidence>
<dbReference type="GO" id="GO:0004497">
    <property type="term" value="F:monooxygenase activity"/>
    <property type="evidence" value="ECO:0007669"/>
    <property type="project" value="UniProtKB-KW"/>
</dbReference>
<evidence type="ECO:0000256" key="7">
    <source>
        <dbReference type="ARBA" id="ARBA00022723"/>
    </source>
</evidence>
<dbReference type="InterPro" id="IPR017972">
    <property type="entry name" value="Cyt_P450_CS"/>
</dbReference>
<dbReference type="OMA" id="VSHYAAY"/>
<keyword evidence="9 15" id="KW-0560">Oxidoreductase</keyword>
<keyword evidence="8" id="KW-1133">Transmembrane helix</keyword>
<dbReference type="Proteomes" id="UP000016931">
    <property type="component" value="Unassembled WGS sequence"/>
</dbReference>
<evidence type="ECO:0000256" key="6">
    <source>
        <dbReference type="ARBA" id="ARBA00022692"/>
    </source>
</evidence>
<dbReference type="RefSeq" id="XP_016764491.1">
    <property type="nucleotide sequence ID" value="XM_016908491.1"/>
</dbReference>